<sequence length="118" mass="13107">MRAEKAAFEFCMTGDTVIRHIVFFTVPEENRDAVRKGLSGLTAIPHALTLEIGENVKKDQWGNSVDFIVYGEFENEAALAAYKADPAYDLSTRTVKPLRETRVAADFNSDTAVKAPIR</sequence>
<dbReference type="InterPro" id="IPR011008">
    <property type="entry name" value="Dimeric_a/b-barrel"/>
</dbReference>
<dbReference type="Proteomes" id="UP000191988">
    <property type="component" value="Unassembled WGS sequence"/>
</dbReference>
<dbReference type="EMBL" id="FBWK01000028">
    <property type="protein sequence ID" value="CUX26987.1"/>
    <property type="molecule type" value="Genomic_DNA"/>
</dbReference>
<reference evidence="3" key="1">
    <citation type="submission" date="2016-01" db="EMBL/GenBank/DDBJ databases">
        <authorList>
            <person name="Regsiter A."/>
            <person name="william w."/>
        </authorList>
    </citation>
    <scope>NUCLEOTIDE SEQUENCE [LARGE SCALE GENOMIC DNA]</scope>
    <source>
        <strain evidence="3">CFBP 6623</strain>
    </source>
</reference>
<dbReference type="Pfam" id="PF07876">
    <property type="entry name" value="Dabb"/>
    <property type="match status" value="1"/>
</dbReference>
<evidence type="ECO:0000313" key="2">
    <source>
        <dbReference type="EMBL" id="CUX26987.1"/>
    </source>
</evidence>
<gene>
    <name evidence="2" type="ORF">AGR3A_Cc340005</name>
</gene>
<feature type="domain" description="Stress-response A/B barrel" evidence="1">
    <location>
        <begin position="18"/>
        <end position="107"/>
    </location>
</feature>
<accession>A0A1S7PVJ2</accession>
<evidence type="ECO:0000259" key="1">
    <source>
        <dbReference type="PROSITE" id="PS51502"/>
    </source>
</evidence>
<dbReference type="PROSITE" id="PS51502">
    <property type="entry name" value="S_R_A_B_BARREL"/>
    <property type="match status" value="1"/>
</dbReference>
<dbReference type="SMART" id="SM00886">
    <property type="entry name" value="Dabb"/>
    <property type="match status" value="1"/>
</dbReference>
<dbReference type="SUPFAM" id="SSF54909">
    <property type="entry name" value="Dimeric alpha+beta barrel"/>
    <property type="match status" value="1"/>
</dbReference>
<dbReference type="AlphaFoldDB" id="A0A1S7PVJ2"/>
<dbReference type="Gene3D" id="3.30.70.100">
    <property type="match status" value="1"/>
</dbReference>
<dbReference type="STRING" id="1183432.AGR3A_Cc340005"/>
<organism evidence="2 3">
    <name type="scientific">Agrobacterium tomkonis CFBP 6623</name>
    <dbReference type="NCBI Taxonomy" id="1183432"/>
    <lineage>
        <taxon>Bacteria</taxon>
        <taxon>Pseudomonadati</taxon>
        <taxon>Pseudomonadota</taxon>
        <taxon>Alphaproteobacteria</taxon>
        <taxon>Hyphomicrobiales</taxon>
        <taxon>Rhizobiaceae</taxon>
        <taxon>Rhizobium/Agrobacterium group</taxon>
        <taxon>Agrobacterium</taxon>
        <taxon>Agrobacterium tumefaciens complex</taxon>
    </lineage>
</organism>
<dbReference type="InterPro" id="IPR013097">
    <property type="entry name" value="Dabb"/>
</dbReference>
<proteinExistence type="predicted"/>
<name>A0A1S7PVJ2_9HYPH</name>
<keyword evidence="3" id="KW-1185">Reference proteome</keyword>
<evidence type="ECO:0000313" key="3">
    <source>
        <dbReference type="Proteomes" id="UP000191988"/>
    </source>
</evidence>
<protein>
    <submittedName>
        <fullName evidence="2">Stress responsive A/B Barrel Domain-containing protein</fullName>
    </submittedName>
</protein>